<name>A0A6J4RJJ5_9ACTN</name>
<dbReference type="InterPro" id="IPR037294">
    <property type="entry name" value="ABC_BtuC-like"/>
</dbReference>
<proteinExistence type="inferred from homology"/>
<dbReference type="PANTHER" id="PTHR30477:SF3">
    <property type="entry name" value="METAL TRANSPORT SYSTEM MEMBRANE PROTEIN CT_069-RELATED"/>
    <property type="match status" value="1"/>
</dbReference>
<evidence type="ECO:0000256" key="5">
    <source>
        <dbReference type="ARBA" id="ARBA00022692"/>
    </source>
</evidence>
<evidence type="ECO:0000256" key="3">
    <source>
        <dbReference type="ARBA" id="ARBA00022448"/>
    </source>
</evidence>
<dbReference type="CDD" id="cd06550">
    <property type="entry name" value="TM_ABC_iron-siderophores_like"/>
    <property type="match status" value="1"/>
</dbReference>
<dbReference type="SUPFAM" id="SSF81345">
    <property type="entry name" value="ABC transporter involved in vitamin B12 uptake, BtuC"/>
    <property type="match status" value="1"/>
</dbReference>
<dbReference type="PANTHER" id="PTHR30477">
    <property type="entry name" value="ABC-TRANSPORTER METAL-BINDING PROTEIN"/>
    <property type="match status" value="1"/>
</dbReference>
<feature type="transmembrane region" description="Helical" evidence="9">
    <location>
        <begin position="42"/>
        <end position="62"/>
    </location>
</feature>
<evidence type="ECO:0000256" key="2">
    <source>
        <dbReference type="ARBA" id="ARBA00008034"/>
    </source>
</evidence>
<organism evidence="10">
    <name type="scientific">uncultured Solirubrobacteraceae bacterium</name>
    <dbReference type="NCBI Taxonomy" id="1162706"/>
    <lineage>
        <taxon>Bacteria</taxon>
        <taxon>Bacillati</taxon>
        <taxon>Actinomycetota</taxon>
        <taxon>Thermoleophilia</taxon>
        <taxon>Solirubrobacterales</taxon>
        <taxon>Solirubrobacteraceae</taxon>
        <taxon>environmental samples</taxon>
    </lineage>
</organism>
<feature type="transmembrane region" description="Helical" evidence="9">
    <location>
        <begin position="205"/>
        <end position="221"/>
    </location>
</feature>
<keyword evidence="3 8" id="KW-0813">Transport</keyword>
<evidence type="ECO:0000256" key="6">
    <source>
        <dbReference type="ARBA" id="ARBA00022989"/>
    </source>
</evidence>
<dbReference type="InterPro" id="IPR036388">
    <property type="entry name" value="WH-like_DNA-bd_sf"/>
</dbReference>
<gene>
    <name evidence="10" type="ORF">AVDCRST_MAG13-347</name>
</gene>
<keyword evidence="6 9" id="KW-1133">Transmembrane helix</keyword>
<keyword evidence="4" id="KW-1003">Cell membrane</keyword>
<reference evidence="10" key="1">
    <citation type="submission" date="2020-02" db="EMBL/GenBank/DDBJ databases">
        <authorList>
            <person name="Meier V. D."/>
        </authorList>
    </citation>
    <scope>NUCLEOTIDE SEQUENCE</scope>
    <source>
        <strain evidence="10">AVDCRST_MAG13</strain>
    </source>
</reference>
<accession>A0A6J4RJJ5</accession>
<evidence type="ECO:0000256" key="8">
    <source>
        <dbReference type="RuleBase" id="RU003943"/>
    </source>
</evidence>
<protein>
    <submittedName>
        <fullName evidence="10">Mn-Zn_transporter_SitC</fullName>
    </submittedName>
</protein>
<dbReference type="GO" id="GO:0043190">
    <property type="term" value="C:ATP-binding cassette (ABC) transporter complex"/>
    <property type="evidence" value="ECO:0007669"/>
    <property type="project" value="InterPro"/>
</dbReference>
<comment type="subcellular location">
    <subcellularLocation>
        <location evidence="1 8">Cell membrane</location>
        <topology evidence="1 8">Multi-pass membrane protein</topology>
    </subcellularLocation>
</comment>
<keyword evidence="5 8" id="KW-0812">Transmembrane</keyword>
<dbReference type="GO" id="GO:0055085">
    <property type="term" value="P:transmembrane transport"/>
    <property type="evidence" value="ECO:0007669"/>
    <property type="project" value="InterPro"/>
</dbReference>
<evidence type="ECO:0000256" key="9">
    <source>
        <dbReference type="SAM" id="Phobius"/>
    </source>
</evidence>
<dbReference type="Pfam" id="PF00950">
    <property type="entry name" value="ABC-3"/>
    <property type="match status" value="1"/>
</dbReference>
<evidence type="ECO:0000256" key="7">
    <source>
        <dbReference type="ARBA" id="ARBA00023136"/>
    </source>
</evidence>
<evidence type="ECO:0000256" key="1">
    <source>
        <dbReference type="ARBA" id="ARBA00004651"/>
    </source>
</evidence>
<feature type="transmembrane region" description="Helical" evidence="9">
    <location>
        <begin position="228"/>
        <end position="249"/>
    </location>
</feature>
<feature type="transmembrane region" description="Helical" evidence="9">
    <location>
        <begin position="68"/>
        <end position="86"/>
    </location>
</feature>
<feature type="transmembrane region" description="Helical" evidence="9">
    <location>
        <begin position="16"/>
        <end position="37"/>
    </location>
</feature>
<dbReference type="Gene3D" id="1.10.3470.10">
    <property type="entry name" value="ABC transporter involved in vitamin B12 uptake, BtuC"/>
    <property type="match status" value="1"/>
</dbReference>
<sequence>MGPLIELWPLSYTDSVVATGALLLGIVAGVLGTFAVLRRRSLVGDALAHAALPGVCLAFLATGSKDPATLVVGAALAGVVGAFGMVGIERSTRIRADAAIGVVLSVFFSLGIVLLTAIAARDDADQAGLERYLFGQAAGLVEADVERMAVLAVLALAVVALLFRPLKTTLFDASYAGAAGLPVRALELFMTACLVVAVVVGLRTVGAILMVALLVVPATAGRQLTGRLALLLPVAGLIGGAVGVTGALISARAEVPTGPAIVLVGFLVVLACVLLAPGRGVLWHARRLRAERRRALADGVLVDLETASHQGPPPTAAELALLVGRPRRELQVGLRCLMRWGYVRRDAEDRLVLTAPGADAAHALLGRRDLWAAWLEHGWRLALPDAREADPRDLRGSLGDEAVDRLRALAGMAPEAGTAAAARRRTA</sequence>
<feature type="transmembrane region" description="Helical" evidence="9">
    <location>
        <begin position="261"/>
        <end position="285"/>
    </location>
</feature>
<dbReference type="Gene3D" id="1.10.10.10">
    <property type="entry name" value="Winged helix-like DNA-binding domain superfamily/Winged helix DNA-binding domain"/>
    <property type="match status" value="1"/>
</dbReference>
<keyword evidence="7 9" id="KW-0472">Membrane</keyword>
<dbReference type="GO" id="GO:0010043">
    <property type="term" value="P:response to zinc ion"/>
    <property type="evidence" value="ECO:0007669"/>
    <property type="project" value="TreeGrafter"/>
</dbReference>
<comment type="similarity">
    <text evidence="2 8">Belongs to the ABC-3 integral membrane protein family.</text>
</comment>
<dbReference type="EMBL" id="CADCVO010000050">
    <property type="protein sequence ID" value="CAA9469364.1"/>
    <property type="molecule type" value="Genomic_DNA"/>
</dbReference>
<evidence type="ECO:0000313" key="10">
    <source>
        <dbReference type="EMBL" id="CAA9469364.1"/>
    </source>
</evidence>
<feature type="transmembrane region" description="Helical" evidence="9">
    <location>
        <begin position="98"/>
        <end position="120"/>
    </location>
</feature>
<dbReference type="AlphaFoldDB" id="A0A6J4RJJ5"/>
<evidence type="ECO:0000256" key="4">
    <source>
        <dbReference type="ARBA" id="ARBA00022475"/>
    </source>
</evidence>
<dbReference type="InterPro" id="IPR001626">
    <property type="entry name" value="ABC_TroCD"/>
</dbReference>